<keyword evidence="1" id="KW-0732">Signal</keyword>
<proteinExistence type="predicted"/>
<evidence type="ECO:0000313" key="3">
    <source>
        <dbReference type="Proteomes" id="UP001303046"/>
    </source>
</evidence>
<gene>
    <name evidence="2" type="primary">Necator_chrX.g22636</name>
    <name evidence="2" type="ORF">RB195_022473</name>
</gene>
<dbReference type="Proteomes" id="UP001303046">
    <property type="component" value="Unassembled WGS sequence"/>
</dbReference>
<feature type="signal peptide" evidence="1">
    <location>
        <begin position="1"/>
        <end position="18"/>
    </location>
</feature>
<organism evidence="2 3">
    <name type="scientific">Necator americanus</name>
    <name type="common">Human hookworm</name>
    <dbReference type="NCBI Taxonomy" id="51031"/>
    <lineage>
        <taxon>Eukaryota</taxon>
        <taxon>Metazoa</taxon>
        <taxon>Ecdysozoa</taxon>
        <taxon>Nematoda</taxon>
        <taxon>Chromadorea</taxon>
        <taxon>Rhabditida</taxon>
        <taxon>Rhabditina</taxon>
        <taxon>Rhabditomorpha</taxon>
        <taxon>Strongyloidea</taxon>
        <taxon>Ancylostomatidae</taxon>
        <taxon>Bunostominae</taxon>
        <taxon>Necator</taxon>
    </lineage>
</organism>
<sequence>MGTLIFIALIVGSQTPKSDDVATGTNKPQWTDIEPLFVLDLTRRELKIGARACKEGEAKLATVKSQPSKPLRAVYVSTNTI</sequence>
<evidence type="ECO:0000256" key="1">
    <source>
        <dbReference type="SAM" id="SignalP"/>
    </source>
</evidence>
<accession>A0ABR1EG34</accession>
<comment type="caution">
    <text evidence="2">The sequence shown here is derived from an EMBL/GenBank/DDBJ whole genome shotgun (WGS) entry which is preliminary data.</text>
</comment>
<feature type="chain" id="PRO_5045515363" evidence="1">
    <location>
        <begin position="19"/>
        <end position="81"/>
    </location>
</feature>
<reference evidence="2 3" key="1">
    <citation type="submission" date="2023-08" db="EMBL/GenBank/DDBJ databases">
        <title>A Necator americanus chromosomal reference genome.</title>
        <authorList>
            <person name="Ilik V."/>
            <person name="Petrzelkova K.J."/>
            <person name="Pardy F."/>
            <person name="Fuh T."/>
            <person name="Niatou-Singa F.S."/>
            <person name="Gouil Q."/>
            <person name="Baker L."/>
            <person name="Ritchie M.E."/>
            <person name="Jex A.R."/>
            <person name="Gazzola D."/>
            <person name="Li H."/>
            <person name="Toshio Fujiwara R."/>
            <person name="Zhan B."/>
            <person name="Aroian R.V."/>
            <person name="Pafco B."/>
            <person name="Schwarz E.M."/>
        </authorList>
    </citation>
    <scope>NUCLEOTIDE SEQUENCE [LARGE SCALE GENOMIC DNA]</scope>
    <source>
        <strain evidence="2 3">Aroian</strain>
        <tissue evidence="2">Whole animal</tissue>
    </source>
</reference>
<dbReference type="EMBL" id="JAVFWL010000006">
    <property type="protein sequence ID" value="KAK6761418.1"/>
    <property type="molecule type" value="Genomic_DNA"/>
</dbReference>
<protein>
    <submittedName>
        <fullName evidence="2">Uncharacterized protein</fullName>
    </submittedName>
</protein>
<name>A0ABR1EG34_NECAM</name>
<evidence type="ECO:0000313" key="2">
    <source>
        <dbReference type="EMBL" id="KAK6761418.1"/>
    </source>
</evidence>
<keyword evidence="3" id="KW-1185">Reference proteome</keyword>